<accession>A0ACC6QV32</accession>
<keyword evidence="1" id="KW-0560">Oxidoreductase</keyword>
<reference evidence="1" key="1">
    <citation type="submission" date="2024-03" db="EMBL/GenBank/DDBJ databases">
        <title>Novel Streptomyces species of biotechnological and ecological value are a feature of Machair soil.</title>
        <authorList>
            <person name="Prole J.R."/>
            <person name="Goodfellow M."/>
            <person name="Allenby N."/>
            <person name="Ward A.C."/>
        </authorList>
    </citation>
    <scope>NUCLEOTIDE SEQUENCE</scope>
    <source>
        <strain evidence="1">MS1.AVA.4</strain>
    </source>
</reference>
<keyword evidence="2" id="KW-1185">Reference proteome</keyword>
<organism evidence="1 2">
    <name type="scientific">Streptomyces pratisoli</name>
    <dbReference type="NCBI Taxonomy" id="3139917"/>
    <lineage>
        <taxon>Bacteria</taxon>
        <taxon>Bacillati</taxon>
        <taxon>Actinomycetota</taxon>
        <taxon>Actinomycetes</taxon>
        <taxon>Kitasatosporales</taxon>
        <taxon>Streptomycetaceae</taxon>
        <taxon>Streptomyces</taxon>
    </lineage>
</organism>
<sequence length="238" mass="24857">MADTTRPSDSPLTLVVVSGGTSDPSSSRLLADRIAHKTVTSLREQGHAAATHVIELGPLAVDIAQAIVSGHPGERLQPAIRDLAAADGLIAATPVYTAGVSGLFKSFFDILDTDLIVAKPALLSATAGSSRHALVVEDQLRPLFAYLRALTVPTSVFAAPEDWSAPTLGQRIDRATTELTALMASGVGHTIADRAWSGYRHTFGGNATRAEHTIAAVDFDTPLMRLATGGAPARESDT</sequence>
<name>A0ACC6QV32_9ACTN</name>
<proteinExistence type="predicted"/>
<comment type="caution">
    <text evidence="1">The sequence shown here is derived from an EMBL/GenBank/DDBJ whole genome shotgun (WGS) entry which is preliminary data.</text>
</comment>
<protein>
    <submittedName>
        <fullName evidence="1">CE1759 family FMN reductase</fullName>
        <ecNumber evidence="1">1.-.-.-</ecNumber>
    </submittedName>
</protein>
<dbReference type="EC" id="1.-.-.-" evidence="1"/>
<dbReference type="Proteomes" id="UP001375539">
    <property type="component" value="Unassembled WGS sequence"/>
</dbReference>
<dbReference type="EMBL" id="JBBKAI010000002">
    <property type="protein sequence ID" value="MEJ8662145.1"/>
    <property type="molecule type" value="Genomic_DNA"/>
</dbReference>
<evidence type="ECO:0000313" key="2">
    <source>
        <dbReference type="Proteomes" id="UP001375539"/>
    </source>
</evidence>
<evidence type="ECO:0000313" key="1">
    <source>
        <dbReference type="EMBL" id="MEJ8662145.1"/>
    </source>
</evidence>
<gene>
    <name evidence="1" type="ORF">WKI58_37685</name>
</gene>